<evidence type="ECO:0000256" key="1">
    <source>
        <dbReference type="ARBA" id="ARBA00000085"/>
    </source>
</evidence>
<dbReference type="CDD" id="cd00075">
    <property type="entry name" value="HATPase"/>
    <property type="match status" value="1"/>
</dbReference>
<evidence type="ECO:0000256" key="2">
    <source>
        <dbReference type="ARBA" id="ARBA00012438"/>
    </source>
</evidence>
<feature type="transmembrane region" description="Helical" evidence="7">
    <location>
        <begin position="84"/>
        <end position="104"/>
    </location>
</feature>
<dbReference type="Gene3D" id="1.10.287.130">
    <property type="match status" value="1"/>
</dbReference>
<dbReference type="Pfam" id="PF00512">
    <property type="entry name" value="HisKA"/>
    <property type="match status" value="1"/>
</dbReference>
<dbReference type="InterPro" id="IPR036890">
    <property type="entry name" value="HATPase_C_sf"/>
</dbReference>
<accession>A0A3A4ZMD1</accession>
<dbReference type="InterPro" id="IPR003594">
    <property type="entry name" value="HATPase_dom"/>
</dbReference>
<dbReference type="InterPro" id="IPR004358">
    <property type="entry name" value="Sig_transdc_His_kin-like_C"/>
</dbReference>
<dbReference type="GO" id="GO:0005886">
    <property type="term" value="C:plasma membrane"/>
    <property type="evidence" value="ECO:0007669"/>
    <property type="project" value="TreeGrafter"/>
</dbReference>
<keyword evidence="7" id="KW-0472">Membrane</keyword>
<name>A0A3A4ZMD1_UNCKA</name>
<dbReference type="CDD" id="cd00082">
    <property type="entry name" value="HisKA"/>
    <property type="match status" value="1"/>
</dbReference>
<keyword evidence="6" id="KW-0902">Two-component regulatory system</keyword>
<dbReference type="PRINTS" id="PR00344">
    <property type="entry name" value="BCTRLSENSOR"/>
</dbReference>
<dbReference type="GO" id="GO:0000155">
    <property type="term" value="F:phosphorelay sensor kinase activity"/>
    <property type="evidence" value="ECO:0007669"/>
    <property type="project" value="InterPro"/>
</dbReference>
<dbReference type="EMBL" id="QZJF01000006">
    <property type="protein sequence ID" value="RJR27870.1"/>
    <property type="molecule type" value="Genomic_DNA"/>
</dbReference>
<keyword evidence="7" id="KW-1133">Transmembrane helix</keyword>
<gene>
    <name evidence="9" type="ORF">C4561_01115</name>
</gene>
<organism evidence="9 10">
    <name type="scientific">candidate division WWE3 bacterium</name>
    <dbReference type="NCBI Taxonomy" id="2053526"/>
    <lineage>
        <taxon>Bacteria</taxon>
        <taxon>Katanobacteria</taxon>
    </lineage>
</organism>
<feature type="domain" description="Histidine kinase" evidence="8">
    <location>
        <begin position="124"/>
        <end position="340"/>
    </location>
</feature>
<dbReference type="PANTHER" id="PTHR45453:SF1">
    <property type="entry name" value="PHOSPHATE REGULON SENSOR PROTEIN PHOR"/>
    <property type="match status" value="1"/>
</dbReference>
<dbReference type="SMART" id="SM00387">
    <property type="entry name" value="HATPase_c"/>
    <property type="match status" value="1"/>
</dbReference>
<evidence type="ECO:0000256" key="7">
    <source>
        <dbReference type="SAM" id="Phobius"/>
    </source>
</evidence>
<dbReference type="GO" id="GO:0004721">
    <property type="term" value="F:phosphoprotein phosphatase activity"/>
    <property type="evidence" value="ECO:0007669"/>
    <property type="project" value="TreeGrafter"/>
</dbReference>
<dbReference type="Gene3D" id="3.30.565.10">
    <property type="entry name" value="Histidine kinase-like ATPase, C-terminal domain"/>
    <property type="match status" value="1"/>
</dbReference>
<reference evidence="9 10" key="1">
    <citation type="journal article" date="2017" name="ISME J.">
        <title>Energy and carbon metabolisms in a deep terrestrial subsurface fluid microbial community.</title>
        <authorList>
            <person name="Momper L."/>
            <person name="Jungbluth S.P."/>
            <person name="Lee M.D."/>
            <person name="Amend J.P."/>
        </authorList>
    </citation>
    <scope>NUCLEOTIDE SEQUENCE [LARGE SCALE GENOMIC DNA]</scope>
    <source>
        <strain evidence="9">SURF_46</strain>
    </source>
</reference>
<dbReference type="InterPro" id="IPR005467">
    <property type="entry name" value="His_kinase_dom"/>
</dbReference>
<evidence type="ECO:0000256" key="5">
    <source>
        <dbReference type="ARBA" id="ARBA00022777"/>
    </source>
</evidence>
<keyword evidence="7" id="KW-0812">Transmembrane</keyword>
<dbReference type="SUPFAM" id="SSF55874">
    <property type="entry name" value="ATPase domain of HSP90 chaperone/DNA topoisomerase II/histidine kinase"/>
    <property type="match status" value="1"/>
</dbReference>
<keyword evidence="4" id="KW-0808">Transferase</keyword>
<evidence type="ECO:0000256" key="6">
    <source>
        <dbReference type="ARBA" id="ARBA00023012"/>
    </source>
</evidence>
<dbReference type="GO" id="GO:0016036">
    <property type="term" value="P:cellular response to phosphate starvation"/>
    <property type="evidence" value="ECO:0007669"/>
    <property type="project" value="TreeGrafter"/>
</dbReference>
<evidence type="ECO:0000313" key="9">
    <source>
        <dbReference type="EMBL" id="RJR27870.1"/>
    </source>
</evidence>
<comment type="caution">
    <text evidence="9">The sequence shown here is derived from an EMBL/GenBank/DDBJ whole genome shotgun (WGS) entry which is preliminary data.</text>
</comment>
<dbReference type="Proteomes" id="UP000265540">
    <property type="component" value="Unassembled WGS sequence"/>
</dbReference>
<dbReference type="FunFam" id="3.30.565.10:FF:000006">
    <property type="entry name" value="Sensor histidine kinase WalK"/>
    <property type="match status" value="1"/>
</dbReference>
<comment type="catalytic activity">
    <reaction evidence="1">
        <text>ATP + protein L-histidine = ADP + protein N-phospho-L-histidine.</text>
        <dbReference type="EC" id="2.7.13.3"/>
    </reaction>
</comment>
<dbReference type="EC" id="2.7.13.3" evidence="2"/>
<evidence type="ECO:0000259" key="8">
    <source>
        <dbReference type="PROSITE" id="PS50109"/>
    </source>
</evidence>
<proteinExistence type="predicted"/>
<keyword evidence="5 9" id="KW-0418">Kinase</keyword>
<dbReference type="InterPro" id="IPR003661">
    <property type="entry name" value="HisK_dim/P_dom"/>
</dbReference>
<dbReference type="InterPro" id="IPR050351">
    <property type="entry name" value="BphY/WalK/GraS-like"/>
</dbReference>
<dbReference type="InterPro" id="IPR036097">
    <property type="entry name" value="HisK_dim/P_sf"/>
</dbReference>
<dbReference type="SMART" id="SM00388">
    <property type="entry name" value="HisKA"/>
    <property type="match status" value="1"/>
</dbReference>
<feature type="transmembrane region" description="Helical" evidence="7">
    <location>
        <begin position="12"/>
        <end position="32"/>
    </location>
</feature>
<sequence length="340" mass="38557">MFRSAKIKLTALYLSIIMIVTMSFSIVVYRGVVSITERALDSQKIRLERRLRDFNMYNQMTRPGMAQLYDSETLLEIREKTLDILVFINLAILFSAGAAGYYIAGKTLKPIEDMTDQQKRFISDAAHELKTPLAAIKTELEVTARQKKLTHEDAILAMKSTIEEIDRLNEFVAKLLKKSRYQSGNHFEIAEINLINLITKVSNKLNKIAKKYDQKIIISGENIKVNADETALDELFTNLIENAIKFNKKDKTVDIKIKEVGNNAEIVIIDYGKGIPEKDIPHIFEPFYQVERSRNKTVSEGYGLGLSISQEIVKKHKGSITVKSKLDGGTTFKVLLPLPK</sequence>
<evidence type="ECO:0000313" key="10">
    <source>
        <dbReference type="Proteomes" id="UP000265540"/>
    </source>
</evidence>
<evidence type="ECO:0000256" key="3">
    <source>
        <dbReference type="ARBA" id="ARBA00022553"/>
    </source>
</evidence>
<dbReference type="Pfam" id="PF02518">
    <property type="entry name" value="HATPase_c"/>
    <property type="match status" value="1"/>
</dbReference>
<dbReference type="PANTHER" id="PTHR45453">
    <property type="entry name" value="PHOSPHATE REGULON SENSOR PROTEIN PHOR"/>
    <property type="match status" value="1"/>
</dbReference>
<dbReference type="PROSITE" id="PS50109">
    <property type="entry name" value="HIS_KIN"/>
    <property type="match status" value="1"/>
</dbReference>
<keyword evidence="3" id="KW-0597">Phosphoprotein</keyword>
<protein>
    <recommendedName>
        <fullName evidence="2">histidine kinase</fullName>
        <ecNumber evidence="2">2.7.13.3</ecNumber>
    </recommendedName>
</protein>
<dbReference type="AlphaFoldDB" id="A0A3A4ZMD1"/>
<dbReference type="SUPFAM" id="SSF47384">
    <property type="entry name" value="Homodimeric domain of signal transducing histidine kinase"/>
    <property type="match status" value="1"/>
</dbReference>
<evidence type="ECO:0000256" key="4">
    <source>
        <dbReference type="ARBA" id="ARBA00022679"/>
    </source>
</evidence>